<gene>
    <name evidence="1" type="ORF">KTC_28110</name>
</gene>
<organism evidence="1">
    <name type="scientific">Thermosporothrix sp. COM3</name>
    <dbReference type="NCBI Taxonomy" id="2490863"/>
    <lineage>
        <taxon>Bacteria</taxon>
        <taxon>Bacillati</taxon>
        <taxon>Chloroflexota</taxon>
        <taxon>Ktedonobacteria</taxon>
        <taxon>Ktedonobacterales</taxon>
        <taxon>Thermosporotrichaceae</taxon>
        <taxon>Thermosporothrix</taxon>
    </lineage>
</organism>
<dbReference type="EMBL" id="AP019376">
    <property type="protein sequence ID" value="BBH88060.1"/>
    <property type="molecule type" value="Genomic_DNA"/>
</dbReference>
<reference evidence="1" key="1">
    <citation type="submission" date="2018-12" db="EMBL/GenBank/DDBJ databases">
        <title>Novel natural products biosynthetic potential of the class Ktedonobacteria.</title>
        <authorList>
            <person name="Zheng Y."/>
            <person name="Saitou A."/>
            <person name="Wang C.M."/>
            <person name="Toyoda A."/>
            <person name="Minakuchi Y."/>
            <person name="Sekiguchi Y."/>
            <person name="Ueda K."/>
            <person name="Takano H."/>
            <person name="Sakai Y."/>
            <person name="Yokota A."/>
            <person name="Yabe S."/>
        </authorList>
    </citation>
    <scope>NUCLEOTIDE SEQUENCE</scope>
    <source>
        <strain evidence="1">COM3</strain>
    </source>
</reference>
<protein>
    <submittedName>
        <fullName evidence="1">Uncharacterized protein</fullName>
    </submittedName>
</protein>
<accession>A0A455SKB0</accession>
<name>A0A455SKB0_9CHLR</name>
<dbReference type="AlphaFoldDB" id="A0A455SKB0"/>
<proteinExistence type="predicted"/>
<evidence type="ECO:0000313" key="1">
    <source>
        <dbReference type="EMBL" id="BBH88060.1"/>
    </source>
</evidence>
<sequence>MIHSNSLEYQAAFEKAWGWLKKKQEGVACVDDGALAQLAHDAAVRLLLHKGGRTPTNQIQNVTGYLYKIVEHLRADFCKEQLRERNQTRNEFEARTRCHCSGDL</sequence>